<reference evidence="2" key="1">
    <citation type="journal article" date="2014" name="Front. Microbiol.">
        <title>High frequency of phylogenetically diverse reductive dehalogenase-homologous genes in deep subseafloor sedimentary metagenomes.</title>
        <authorList>
            <person name="Kawai M."/>
            <person name="Futagami T."/>
            <person name="Toyoda A."/>
            <person name="Takaki Y."/>
            <person name="Nishi S."/>
            <person name="Hori S."/>
            <person name="Arai W."/>
            <person name="Tsubouchi T."/>
            <person name="Morono Y."/>
            <person name="Uchiyama I."/>
            <person name="Ito T."/>
            <person name="Fujiyama A."/>
            <person name="Inagaki F."/>
            <person name="Takami H."/>
        </authorList>
    </citation>
    <scope>NUCLEOTIDE SEQUENCE</scope>
    <source>
        <strain evidence="2">Expedition CK06-06</strain>
    </source>
</reference>
<dbReference type="SUPFAM" id="SSF55979">
    <property type="entry name" value="DNA clamp"/>
    <property type="match status" value="1"/>
</dbReference>
<dbReference type="InterPro" id="IPR046938">
    <property type="entry name" value="DNA_clamp_sf"/>
</dbReference>
<evidence type="ECO:0000313" key="2">
    <source>
        <dbReference type="EMBL" id="GAI08004.1"/>
    </source>
</evidence>
<name>X1MNR7_9ZZZZ</name>
<dbReference type="GO" id="GO:0003677">
    <property type="term" value="F:DNA binding"/>
    <property type="evidence" value="ECO:0007669"/>
    <property type="project" value="InterPro"/>
</dbReference>
<proteinExistence type="predicted"/>
<dbReference type="AlphaFoldDB" id="X1MNR7"/>
<feature type="non-terminal residue" evidence="2">
    <location>
        <position position="142"/>
    </location>
</feature>
<dbReference type="GO" id="GO:0006275">
    <property type="term" value="P:regulation of DNA replication"/>
    <property type="evidence" value="ECO:0007669"/>
    <property type="project" value="InterPro"/>
</dbReference>
<dbReference type="EMBL" id="BARV01004845">
    <property type="protein sequence ID" value="GAI08004.1"/>
    <property type="molecule type" value="Genomic_DNA"/>
</dbReference>
<evidence type="ECO:0000259" key="1">
    <source>
        <dbReference type="Pfam" id="PF00705"/>
    </source>
</evidence>
<accession>X1MNR7</accession>
<comment type="caution">
    <text evidence="2">The sequence shown here is derived from an EMBL/GenBank/DDBJ whole genome shotgun (WGS) entry which is preliminary data.</text>
</comment>
<dbReference type="Pfam" id="PF00705">
    <property type="entry name" value="PCNA_N"/>
    <property type="match status" value="1"/>
</dbReference>
<protein>
    <recommendedName>
        <fullName evidence="1">Proliferating cell nuclear antigen PCNA N-terminal domain-containing protein</fullName>
    </recommendedName>
</protein>
<gene>
    <name evidence="2" type="ORF">S06H3_10458</name>
</gene>
<feature type="domain" description="Proliferating cell nuclear antigen PCNA N-terminal" evidence="1">
    <location>
        <begin position="1"/>
        <end position="66"/>
    </location>
</feature>
<sequence length="142" mass="15852">MFEAEINAGILIECIEPITAITDTAVLTIVAGGWNVKVADPANVAMVSLELQSDAFDKFEFEAKPSEGIVMDEIKIGLDFMKLLGMLRLWEWKKVELKLDEHAEKLFVKSDIFDYSIGLIPLSVLRKIKKVPGMNFSAHVIV</sequence>
<dbReference type="InterPro" id="IPR022648">
    <property type="entry name" value="Pr_cel_nuc_antig_N"/>
</dbReference>
<dbReference type="Gene3D" id="3.70.10.10">
    <property type="match status" value="1"/>
</dbReference>
<organism evidence="2">
    <name type="scientific">marine sediment metagenome</name>
    <dbReference type="NCBI Taxonomy" id="412755"/>
    <lineage>
        <taxon>unclassified sequences</taxon>
        <taxon>metagenomes</taxon>
        <taxon>ecological metagenomes</taxon>
    </lineage>
</organism>